<evidence type="ECO:0000256" key="1">
    <source>
        <dbReference type="SAM" id="Phobius"/>
    </source>
</evidence>
<proteinExistence type="predicted"/>
<keyword evidence="1" id="KW-1133">Transmembrane helix</keyword>
<gene>
    <name evidence="2" type="ORF">BCR36DRAFT_363770</name>
</gene>
<dbReference type="EMBL" id="MCFH01000080">
    <property type="protein sequence ID" value="ORX41688.1"/>
    <property type="molecule type" value="Genomic_DNA"/>
</dbReference>
<name>A0A1Y1UUK4_9FUNG</name>
<evidence type="ECO:0000313" key="2">
    <source>
        <dbReference type="EMBL" id="ORX41688.1"/>
    </source>
</evidence>
<organism evidence="2 3">
    <name type="scientific">Piromyces finnis</name>
    <dbReference type="NCBI Taxonomy" id="1754191"/>
    <lineage>
        <taxon>Eukaryota</taxon>
        <taxon>Fungi</taxon>
        <taxon>Fungi incertae sedis</taxon>
        <taxon>Chytridiomycota</taxon>
        <taxon>Chytridiomycota incertae sedis</taxon>
        <taxon>Neocallimastigomycetes</taxon>
        <taxon>Neocallimastigales</taxon>
        <taxon>Neocallimastigaceae</taxon>
        <taxon>Piromyces</taxon>
    </lineage>
</organism>
<dbReference type="Proteomes" id="UP000193719">
    <property type="component" value="Unassembled WGS sequence"/>
</dbReference>
<evidence type="ECO:0000313" key="3">
    <source>
        <dbReference type="Proteomes" id="UP000193719"/>
    </source>
</evidence>
<keyword evidence="3" id="KW-1185">Reference proteome</keyword>
<accession>A0A1Y1UUK4</accession>
<sequence>MDPSILSVEEVVQQQIQYPIDEIQIKKQRELLMNKLVFSFLVLSETIYFTYLIKCIIRFKKTKDLKFFFPLTASLFALSNNFNDIMNTIVAPIKNSQNCSKSFLTIFRYTAMFNWTPISFLQIIRLYQLTSGYYTPRWHRIITVGSVSLSILYCTCYYINLSGFSASKNSFFGCTVYNKFDSFMVEISDTLDSSYSLAIIIISIRKALLNLKEYKLRHQKLKALKDESTIIFIILTISKIVIYSFIMANKKNPGGDIWWDSLSVIVIFCSYRIVNFKPKLNEKLAKNNRIMLNKRLNYMNMRNANNNPNIVRNIIYDDASTSTTKNIDLYDRGSQSKSEISNIPNIINKNDILNKNTNQPKNNYYNKFIGQIEVPSMNNTTNNCNFSGESPPTSGIDIDVNTMNFNRNDNIKYLNRTSIKDIYNRHQHQ</sequence>
<dbReference type="OrthoDB" id="2158066at2759"/>
<feature type="transmembrane region" description="Helical" evidence="1">
    <location>
        <begin position="258"/>
        <end position="274"/>
    </location>
</feature>
<keyword evidence="1" id="KW-0472">Membrane</keyword>
<reference evidence="2 3" key="1">
    <citation type="submission" date="2016-08" db="EMBL/GenBank/DDBJ databases">
        <title>Genomes of anaerobic fungi encode conserved fungal cellulosomes for biomass hydrolysis.</title>
        <authorList>
            <consortium name="DOE Joint Genome Institute"/>
            <person name="Haitjema C.H."/>
            <person name="Gilmore S.P."/>
            <person name="Henske J.K."/>
            <person name="Solomon K.V."/>
            <person name="De Groot R."/>
            <person name="Kuo A."/>
            <person name="Mondo S.J."/>
            <person name="Salamov A.A."/>
            <person name="Labutti K."/>
            <person name="Zhao Z."/>
            <person name="Chiniquy J."/>
            <person name="Barry K."/>
            <person name="Brewer H.M."/>
            <person name="Purvine S.O."/>
            <person name="Wright A.T."/>
            <person name="Boxma B."/>
            <person name="Van Alen T."/>
            <person name="Hackstein J.H."/>
            <person name="Baker S.E."/>
            <person name="Grigoriev I.V."/>
            <person name="O'Malley M.A."/>
        </authorList>
    </citation>
    <scope>NUCLEOTIDE SEQUENCE [LARGE SCALE GENOMIC DNA]</scope>
    <source>
        <strain evidence="3">finn</strain>
    </source>
</reference>
<evidence type="ECO:0008006" key="4">
    <source>
        <dbReference type="Google" id="ProtNLM"/>
    </source>
</evidence>
<keyword evidence="1" id="KW-0812">Transmembrane</keyword>
<feature type="transmembrane region" description="Helical" evidence="1">
    <location>
        <begin position="36"/>
        <end position="53"/>
    </location>
</feature>
<dbReference type="AlphaFoldDB" id="A0A1Y1UUK4"/>
<feature type="transmembrane region" description="Helical" evidence="1">
    <location>
        <begin position="229"/>
        <end position="246"/>
    </location>
</feature>
<comment type="caution">
    <text evidence="2">The sequence shown here is derived from an EMBL/GenBank/DDBJ whole genome shotgun (WGS) entry which is preliminary data.</text>
</comment>
<protein>
    <recommendedName>
        <fullName evidence="4">G-protein coupled receptors family 1 profile domain-containing protein</fullName>
    </recommendedName>
</protein>
<feature type="transmembrane region" description="Helical" evidence="1">
    <location>
        <begin position="141"/>
        <end position="160"/>
    </location>
</feature>
<feature type="transmembrane region" description="Helical" evidence="1">
    <location>
        <begin position="102"/>
        <end position="121"/>
    </location>
</feature>
<reference evidence="2 3" key="2">
    <citation type="submission" date="2016-08" db="EMBL/GenBank/DDBJ databases">
        <title>Pervasive Adenine N6-methylation of Active Genes in Fungi.</title>
        <authorList>
            <consortium name="DOE Joint Genome Institute"/>
            <person name="Mondo S.J."/>
            <person name="Dannebaum R.O."/>
            <person name="Kuo R.C."/>
            <person name="Labutti K."/>
            <person name="Haridas S."/>
            <person name="Kuo A."/>
            <person name="Salamov A."/>
            <person name="Ahrendt S.R."/>
            <person name="Lipzen A."/>
            <person name="Sullivan W."/>
            <person name="Andreopoulos W.B."/>
            <person name="Clum A."/>
            <person name="Lindquist E."/>
            <person name="Daum C."/>
            <person name="Ramamoorthy G.K."/>
            <person name="Gryganskyi A."/>
            <person name="Culley D."/>
            <person name="Magnuson J.K."/>
            <person name="James T.Y."/>
            <person name="O'Malley M.A."/>
            <person name="Stajich J.E."/>
            <person name="Spatafora J.W."/>
            <person name="Visel A."/>
            <person name="Grigoriev I.V."/>
        </authorList>
    </citation>
    <scope>NUCLEOTIDE SEQUENCE [LARGE SCALE GENOMIC DNA]</scope>
    <source>
        <strain evidence="3">finn</strain>
    </source>
</reference>